<proteinExistence type="inferred from homology"/>
<comment type="similarity">
    <text evidence="1">Belongs to the LysR transcriptional regulatory family.</text>
</comment>
<dbReference type="Proteomes" id="UP000030380">
    <property type="component" value="Unassembled WGS sequence"/>
</dbReference>
<dbReference type="Gene3D" id="1.10.10.10">
    <property type="entry name" value="Winged helix-like DNA-binding domain superfamily/Winged helix DNA-binding domain"/>
    <property type="match status" value="1"/>
</dbReference>
<reference evidence="6 7" key="1">
    <citation type="submission" date="2014-11" db="EMBL/GenBank/DDBJ databases">
        <title>Draft genome sequence of Chelonobacter oris 1662T, associated with respiratory disease in Hermann's Tortoises.</title>
        <authorList>
            <person name="Kudirkiene E."/>
            <person name="Hansen M.J."/>
            <person name="Bojesen A.M."/>
        </authorList>
    </citation>
    <scope>NUCLEOTIDE SEQUENCE [LARGE SCALE GENOMIC DNA]</scope>
    <source>
        <strain evidence="6 7">1662</strain>
    </source>
</reference>
<keyword evidence="4" id="KW-0804">Transcription</keyword>
<evidence type="ECO:0000256" key="3">
    <source>
        <dbReference type="ARBA" id="ARBA00023125"/>
    </source>
</evidence>
<gene>
    <name evidence="6" type="ORF">OA57_04660</name>
</gene>
<keyword evidence="3" id="KW-0238">DNA-binding</keyword>
<dbReference type="PANTHER" id="PTHR30537:SF5">
    <property type="entry name" value="HTH-TYPE TRANSCRIPTIONAL ACTIVATOR TTDR-RELATED"/>
    <property type="match status" value="1"/>
</dbReference>
<accession>A0A0A3BAX1</accession>
<sequence>MLNKLEALKVFCTTAETMQFREAASRLAVSPPVVTRIIAELEDHLGEALFQRNTRQIRLTDFGDRFLPQAQQLLEESERLFAPSKRKHIDEMSGLVRITVPELPHESAILDELFAVLTPYPDLILDWRTDGVRLNVVESQIDIGLRIGNLSDSRLIARRLGEVSEKIVATPHLIEQYGIPKTINDLQKNFPLTAALDANTGRFWSWYINEETQFMPRNPVFISSNIHNSLQAALSGRGFSHQLDWLCDPHLQNGKLVEVLADIPKIRWPIYLYRPQRAVTPVRVKVVFDLLAAILSKYFN</sequence>
<dbReference type="STRING" id="505317.OA57_04660"/>
<evidence type="ECO:0000256" key="2">
    <source>
        <dbReference type="ARBA" id="ARBA00023015"/>
    </source>
</evidence>
<dbReference type="InterPro" id="IPR000847">
    <property type="entry name" value="LysR_HTH_N"/>
</dbReference>
<dbReference type="InterPro" id="IPR058163">
    <property type="entry name" value="LysR-type_TF_proteobact-type"/>
</dbReference>
<dbReference type="GO" id="GO:0003700">
    <property type="term" value="F:DNA-binding transcription factor activity"/>
    <property type="evidence" value="ECO:0007669"/>
    <property type="project" value="InterPro"/>
</dbReference>
<evidence type="ECO:0000313" key="7">
    <source>
        <dbReference type="Proteomes" id="UP000030380"/>
    </source>
</evidence>
<name>A0A0A3BAX1_9PAST</name>
<dbReference type="Pfam" id="PF03466">
    <property type="entry name" value="LysR_substrate"/>
    <property type="match status" value="1"/>
</dbReference>
<feature type="domain" description="HTH lysR-type" evidence="5">
    <location>
        <begin position="1"/>
        <end position="60"/>
    </location>
</feature>
<dbReference type="OrthoDB" id="8885940at2"/>
<dbReference type="Pfam" id="PF00126">
    <property type="entry name" value="HTH_1"/>
    <property type="match status" value="1"/>
</dbReference>
<dbReference type="Gene3D" id="3.40.190.290">
    <property type="match status" value="1"/>
</dbReference>
<dbReference type="InterPro" id="IPR005119">
    <property type="entry name" value="LysR_subst-bd"/>
</dbReference>
<evidence type="ECO:0000259" key="5">
    <source>
        <dbReference type="PROSITE" id="PS50931"/>
    </source>
</evidence>
<dbReference type="InterPro" id="IPR036390">
    <property type="entry name" value="WH_DNA-bd_sf"/>
</dbReference>
<dbReference type="EMBL" id="JSUM01000006">
    <property type="protein sequence ID" value="KGQ70664.1"/>
    <property type="molecule type" value="Genomic_DNA"/>
</dbReference>
<protein>
    <submittedName>
        <fullName evidence="6">LysR family transcriptional regulator</fullName>
    </submittedName>
</protein>
<dbReference type="SUPFAM" id="SSF53850">
    <property type="entry name" value="Periplasmic binding protein-like II"/>
    <property type="match status" value="1"/>
</dbReference>
<keyword evidence="2" id="KW-0805">Transcription regulation</keyword>
<dbReference type="PANTHER" id="PTHR30537">
    <property type="entry name" value="HTH-TYPE TRANSCRIPTIONAL REGULATOR"/>
    <property type="match status" value="1"/>
</dbReference>
<comment type="caution">
    <text evidence="6">The sequence shown here is derived from an EMBL/GenBank/DDBJ whole genome shotgun (WGS) entry which is preliminary data.</text>
</comment>
<dbReference type="AlphaFoldDB" id="A0A0A3BAX1"/>
<dbReference type="InterPro" id="IPR036388">
    <property type="entry name" value="WH-like_DNA-bd_sf"/>
</dbReference>
<evidence type="ECO:0000256" key="1">
    <source>
        <dbReference type="ARBA" id="ARBA00009437"/>
    </source>
</evidence>
<evidence type="ECO:0000256" key="4">
    <source>
        <dbReference type="ARBA" id="ARBA00023163"/>
    </source>
</evidence>
<keyword evidence="7" id="KW-1185">Reference proteome</keyword>
<dbReference type="RefSeq" id="WP_034614066.1">
    <property type="nucleotide sequence ID" value="NZ_JSUM01000006.1"/>
</dbReference>
<dbReference type="GO" id="GO:0003677">
    <property type="term" value="F:DNA binding"/>
    <property type="evidence" value="ECO:0007669"/>
    <property type="project" value="UniProtKB-KW"/>
</dbReference>
<dbReference type="SUPFAM" id="SSF46785">
    <property type="entry name" value="Winged helix' DNA-binding domain"/>
    <property type="match status" value="1"/>
</dbReference>
<dbReference type="CDD" id="cd08422">
    <property type="entry name" value="PBP2_CrgA_like"/>
    <property type="match status" value="1"/>
</dbReference>
<dbReference type="PROSITE" id="PS50931">
    <property type="entry name" value="HTH_LYSR"/>
    <property type="match status" value="1"/>
</dbReference>
<evidence type="ECO:0000313" key="6">
    <source>
        <dbReference type="EMBL" id="KGQ70664.1"/>
    </source>
</evidence>
<organism evidence="6 7">
    <name type="scientific">Chelonobacter oris</name>
    <dbReference type="NCBI Taxonomy" id="505317"/>
    <lineage>
        <taxon>Bacteria</taxon>
        <taxon>Pseudomonadati</taxon>
        <taxon>Pseudomonadota</taxon>
        <taxon>Gammaproteobacteria</taxon>
        <taxon>Pasteurellales</taxon>
        <taxon>Pasteurellaceae</taxon>
        <taxon>Chelonobacter</taxon>
    </lineage>
</organism>
<dbReference type="FunFam" id="1.10.10.10:FF:000001">
    <property type="entry name" value="LysR family transcriptional regulator"/>
    <property type="match status" value="1"/>
</dbReference>